<keyword evidence="10" id="KW-1185">Reference proteome</keyword>
<evidence type="ECO:0000256" key="3">
    <source>
        <dbReference type="ARBA" id="ARBA00022475"/>
    </source>
</evidence>
<dbReference type="Pfam" id="PF07219">
    <property type="entry name" value="HemY_N"/>
    <property type="match status" value="1"/>
</dbReference>
<comment type="caution">
    <text evidence="9">The sequence shown here is derived from an EMBL/GenBank/DDBJ whole genome shotgun (WGS) entry which is preliminary data.</text>
</comment>
<dbReference type="GO" id="GO:0042168">
    <property type="term" value="P:heme metabolic process"/>
    <property type="evidence" value="ECO:0007669"/>
    <property type="project" value="InterPro"/>
</dbReference>
<dbReference type="InterPro" id="IPR005254">
    <property type="entry name" value="Heme_biosyn_assoc_TPR_pro"/>
</dbReference>
<evidence type="ECO:0000256" key="7">
    <source>
        <dbReference type="SAM" id="Phobius"/>
    </source>
</evidence>
<accession>A0A059KQB9</accession>
<evidence type="ECO:0000256" key="1">
    <source>
        <dbReference type="ARBA" id="ARBA00004141"/>
    </source>
</evidence>
<proteinExistence type="predicted"/>
<evidence type="ECO:0000256" key="4">
    <source>
        <dbReference type="ARBA" id="ARBA00022692"/>
    </source>
</evidence>
<keyword evidence="4 7" id="KW-0812">Transmembrane</keyword>
<gene>
    <name evidence="9" type="ORF">X805_09050</name>
</gene>
<evidence type="ECO:0000259" key="8">
    <source>
        <dbReference type="Pfam" id="PF07219"/>
    </source>
</evidence>
<dbReference type="STRING" id="34103.SAMN05421778_12249"/>
<dbReference type="InterPro" id="IPR010817">
    <property type="entry name" value="HemY_N"/>
</dbReference>
<sequence>MRQVVWLLMMFAIAVLAASTLGANDGLVSIYWAPWRVDLSINVFVLLLLAAGFVGHVLTGAVSGLIDLPQRARQWRTQQREAAVQRAMREAVAQLFAGRYGRAHKAAQQALDIRIQAPDLKLDPDLPVLAHLLSASALHRLQDQGRRDEQLSRAQALLADLPAGSAIGEGARMLAAEWAVDDRDADRALDQLGQLPAGVARRTHALRLKLQATRLARQPLEALKTARLLAKHQGFTPAAAQGLLRSLAVEALDTARDADQLRRIWLQLDSADRRDPYVAARAARRAAAVEAPSDARGWLKPHWERLAELDERDRGDVLDAFVEVLPGLPADWLPLLETAVDASPRDAHLAYVAGRAMAERQLWGRAHRLLESAASATDAAPALRLKAWRALAEIAESEGDEALAQRCYREAARSL</sequence>
<dbReference type="NCBIfam" id="TIGR00540">
    <property type="entry name" value="TPR_hemY_coli"/>
    <property type="match status" value="1"/>
</dbReference>
<evidence type="ECO:0000256" key="6">
    <source>
        <dbReference type="ARBA" id="ARBA00023136"/>
    </source>
</evidence>
<evidence type="ECO:0000256" key="5">
    <source>
        <dbReference type="ARBA" id="ARBA00022989"/>
    </source>
</evidence>
<dbReference type="PATRIC" id="fig|1286631.3.peg.893"/>
<keyword evidence="6 7" id="KW-0472">Membrane</keyword>
<keyword evidence="5 7" id="KW-1133">Transmembrane helix</keyword>
<comment type="subcellular location">
    <subcellularLocation>
        <location evidence="2">Cell membrane</location>
    </subcellularLocation>
    <subcellularLocation>
        <location evidence="1">Membrane</location>
        <topology evidence="1">Multi-pass membrane protein</topology>
    </subcellularLocation>
</comment>
<dbReference type="eggNOG" id="COG3071">
    <property type="taxonomic scope" value="Bacteria"/>
</dbReference>
<dbReference type="GO" id="GO:0005886">
    <property type="term" value="C:plasma membrane"/>
    <property type="evidence" value="ECO:0007669"/>
    <property type="project" value="UniProtKB-SubCell"/>
</dbReference>
<evidence type="ECO:0000313" key="9">
    <source>
        <dbReference type="EMBL" id="KDB53540.1"/>
    </source>
</evidence>
<feature type="transmembrane region" description="Helical" evidence="7">
    <location>
        <begin position="41"/>
        <end position="66"/>
    </location>
</feature>
<evidence type="ECO:0000313" key="10">
    <source>
        <dbReference type="Proteomes" id="UP000026714"/>
    </source>
</evidence>
<dbReference type="EMBL" id="AZRA01000023">
    <property type="protein sequence ID" value="KDB53540.1"/>
    <property type="molecule type" value="Genomic_DNA"/>
</dbReference>
<dbReference type="Proteomes" id="UP000026714">
    <property type="component" value="Unassembled WGS sequence"/>
</dbReference>
<protein>
    <submittedName>
        <fullName evidence="9">HemY domain-containing protein</fullName>
    </submittedName>
</protein>
<keyword evidence="3" id="KW-1003">Cell membrane</keyword>
<dbReference type="AlphaFoldDB" id="A0A059KQB9"/>
<feature type="domain" description="HemY N-terminal" evidence="8">
    <location>
        <begin position="26"/>
        <end position="139"/>
    </location>
</feature>
<evidence type="ECO:0000256" key="2">
    <source>
        <dbReference type="ARBA" id="ARBA00004236"/>
    </source>
</evidence>
<reference evidence="9 10" key="1">
    <citation type="journal article" date="2014" name="FEMS Microbiol. Ecol.">
        <title>Sphaerotilus natans encrusted with nanoball-shaped Fe(III) oxide minerals formed by nitrate-reducing mixotrophic Fe(II) oxidation.</title>
        <authorList>
            <person name="Park S."/>
            <person name="Kim D.H."/>
            <person name="Lee J.H."/>
            <person name="Hur H.G."/>
        </authorList>
    </citation>
    <scope>NUCLEOTIDE SEQUENCE [LARGE SCALE GENOMIC DNA]</scope>
    <source>
        <strain evidence="9 10">DSM 6575</strain>
    </source>
</reference>
<name>A0A059KQB9_9BURK</name>
<organism evidence="9 10">
    <name type="scientific">Sphaerotilus natans subsp. natans DSM 6575</name>
    <dbReference type="NCBI Taxonomy" id="1286631"/>
    <lineage>
        <taxon>Bacteria</taxon>
        <taxon>Pseudomonadati</taxon>
        <taxon>Pseudomonadota</taxon>
        <taxon>Betaproteobacteria</taxon>
        <taxon>Burkholderiales</taxon>
        <taxon>Sphaerotilaceae</taxon>
        <taxon>Sphaerotilus</taxon>
    </lineage>
</organism>
<dbReference type="RefSeq" id="WP_037478718.1">
    <property type="nucleotide sequence ID" value="NZ_AZRA01000023.1"/>
</dbReference>